<dbReference type="GO" id="GO:0016787">
    <property type="term" value="F:hydrolase activity"/>
    <property type="evidence" value="ECO:0007669"/>
    <property type="project" value="UniProtKB-KW"/>
</dbReference>
<dbReference type="Proteomes" id="UP000253941">
    <property type="component" value="Unassembled WGS sequence"/>
</dbReference>
<gene>
    <name evidence="2" type="ORF">DRB17_07750</name>
</gene>
<accession>A0A369TB80</accession>
<dbReference type="InterPro" id="IPR046879">
    <property type="entry name" value="KANL3/Tex30_Abhydrolase"/>
</dbReference>
<evidence type="ECO:0000259" key="1">
    <source>
        <dbReference type="Pfam" id="PF20408"/>
    </source>
</evidence>
<keyword evidence="3" id="KW-1185">Reference proteome</keyword>
<comment type="caution">
    <text evidence="2">The sequence shown here is derived from an EMBL/GenBank/DDBJ whole genome shotgun (WGS) entry which is preliminary data.</text>
</comment>
<dbReference type="SUPFAM" id="SSF53474">
    <property type="entry name" value="alpha/beta-Hydrolases"/>
    <property type="match status" value="1"/>
</dbReference>
<organism evidence="2 3">
    <name type="scientific">Ferruginivarius sediminum</name>
    <dbReference type="NCBI Taxonomy" id="2661937"/>
    <lineage>
        <taxon>Bacteria</taxon>
        <taxon>Pseudomonadati</taxon>
        <taxon>Pseudomonadota</taxon>
        <taxon>Alphaproteobacteria</taxon>
        <taxon>Rhodospirillales</taxon>
        <taxon>Rhodospirillaceae</taxon>
        <taxon>Ferruginivarius</taxon>
    </lineage>
</organism>
<dbReference type="Pfam" id="PF20408">
    <property type="entry name" value="Abhydrolase_11"/>
    <property type="match status" value="1"/>
</dbReference>
<name>A0A369TB80_9PROT</name>
<dbReference type="PANTHER" id="PTHR13136">
    <property type="entry name" value="TESTIS DEVELOPMENT PROTEIN PRTD"/>
    <property type="match status" value="1"/>
</dbReference>
<protein>
    <submittedName>
        <fullName evidence="2">Alpha/beta hydrolase</fullName>
    </submittedName>
</protein>
<evidence type="ECO:0000313" key="2">
    <source>
        <dbReference type="EMBL" id="RDD62530.1"/>
    </source>
</evidence>
<dbReference type="InterPro" id="IPR026555">
    <property type="entry name" value="NSL3/Tex30"/>
</dbReference>
<feature type="domain" description="KANL3/Tex30 alpha/beta hydrolase-like" evidence="1">
    <location>
        <begin position="17"/>
        <end position="210"/>
    </location>
</feature>
<keyword evidence="2" id="KW-0378">Hydrolase</keyword>
<dbReference type="InterPro" id="IPR029058">
    <property type="entry name" value="AB_hydrolase_fold"/>
</dbReference>
<dbReference type="Gene3D" id="3.40.50.1820">
    <property type="entry name" value="alpha/beta hydrolase"/>
    <property type="match status" value="1"/>
</dbReference>
<dbReference type="RefSeq" id="WP_114581626.1">
    <property type="nucleotide sequence ID" value="NZ_QPMH01000005.1"/>
</dbReference>
<sequence>MSETPEILFDGPAHAERTVAMAHGAGVGMDSPFMQAFAEGLAGHGIRVARFEFPYMAQRRQDGKKRPPNPEAKLKAYWRVVIEALGGPDGLVIGGKSMGGRMASMIAADLEAEATPVGGLVCLGYPFHPPGKPDRLRVAHLQTLVTPALIVQGTRDPFGTPDEVAGYGLPESIAVHWAEDGDHDLKPRKSSGRSAEENQAEAIAAVARFVEAL</sequence>
<dbReference type="PANTHER" id="PTHR13136:SF11">
    <property type="entry name" value="TESTIS-EXPRESSED PROTEIN 30"/>
    <property type="match status" value="1"/>
</dbReference>
<dbReference type="EMBL" id="QPMH01000005">
    <property type="protein sequence ID" value="RDD62530.1"/>
    <property type="molecule type" value="Genomic_DNA"/>
</dbReference>
<dbReference type="AlphaFoldDB" id="A0A369TB80"/>
<reference evidence="2 3" key="1">
    <citation type="submission" date="2018-07" db="EMBL/GenBank/DDBJ databases">
        <title>Venubactetium sediminum gen. nov., sp. nov., isolated from a marine solar saltern.</title>
        <authorList>
            <person name="Wang S."/>
        </authorList>
    </citation>
    <scope>NUCLEOTIDE SEQUENCE [LARGE SCALE GENOMIC DNA]</scope>
    <source>
        <strain evidence="2 3">WD2A32</strain>
    </source>
</reference>
<proteinExistence type="predicted"/>
<evidence type="ECO:0000313" key="3">
    <source>
        <dbReference type="Proteomes" id="UP000253941"/>
    </source>
</evidence>